<accession>A0A835H6E5</accession>
<evidence type="ECO:0000313" key="1">
    <source>
        <dbReference type="EMBL" id="KAF9593729.1"/>
    </source>
</evidence>
<reference evidence="1 2" key="1">
    <citation type="submission" date="2020-10" db="EMBL/GenBank/DDBJ databases">
        <title>The Coptis chinensis genome and diversification of protoberbering-type alkaloids.</title>
        <authorList>
            <person name="Wang B."/>
            <person name="Shu S."/>
            <person name="Song C."/>
            <person name="Liu Y."/>
        </authorList>
    </citation>
    <scope>NUCLEOTIDE SEQUENCE [LARGE SCALE GENOMIC DNA]</scope>
    <source>
        <strain evidence="1">HL-2020</strain>
        <tissue evidence="1">Leaf</tissue>
    </source>
</reference>
<name>A0A835H6E5_9MAGN</name>
<dbReference type="AlphaFoldDB" id="A0A835H6E5"/>
<comment type="caution">
    <text evidence="1">The sequence shown here is derived from an EMBL/GenBank/DDBJ whole genome shotgun (WGS) entry which is preliminary data.</text>
</comment>
<sequence length="69" mass="7735">MAVFKQGYPFLSSASEDDMTENEQVEWGDVCENDESHGGVIGDEVYEIEKGMNIYCPCEGMEFDSLEEA</sequence>
<dbReference type="Proteomes" id="UP000631114">
    <property type="component" value="Unassembled WGS sequence"/>
</dbReference>
<protein>
    <submittedName>
        <fullName evidence="1">Uncharacterized protein</fullName>
    </submittedName>
</protein>
<dbReference type="EMBL" id="JADFTS010000008">
    <property type="protein sequence ID" value="KAF9593729.1"/>
    <property type="molecule type" value="Genomic_DNA"/>
</dbReference>
<proteinExistence type="predicted"/>
<organism evidence="1 2">
    <name type="scientific">Coptis chinensis</name>
    <dbReference type="NCBI Taxonomy" id="261450"/>
    <lineage>
        <taxon>Eukaryota</taxon>
        <taxon>Viridiplantae</taxon>
        <taxon>Streptophyta</taxon>
        <taxon>Embryophyta</taxon>
        <taxon>Tracheophyta</taxon>
        <taxon>Spermatophyta</taxon>
        <taxon>Magnoliopsida</taxon>
        <taxon>Ranunculales</taxon>
        <taxon>Ranunculaceae</taxon>
        <taxon>Coptidoideae</taxon>
        <taxon>Coptis</taxon>
    </lineage>
</organism>
<keyword evidence="2" id="KW-1185">Reference proteome</keyword>
<gene>
    <name evidence="1" type="ORF">IFM89_024733</name>
</gene>
<evidence type="ECO:0000313" key="2">
    <source>
        <dbReference type="Proteomes" id="UP000631114"/>
    </source>
</evidence>